<evidence type="ECO:0000313" key="7">
    <source>
        <dbReference type="EMBL" id="KAG2493743.1"/>
    </source>
</evidence>
<feature type="compositionally biased region" description="Low complexity" evidence="5">
    <location>
        <begin position="761"/>
        <end position="797"/>
    </location>
</feature>
<dbReference type="AlphaFoldDB" id="A0A835Y0P5"/>
<dbReference type="SUPFAM" id="SSF48403">
    <property type="entry name" value="Ankyrin repeat"/>
    <property type="match status" value="1"/>
</dbReference>
<sequence length="878" mass="92370">MQEPTEKHFNIASRSNRVFKCPCPGCGNYVYVCPLVMRPCVSLIPHQELSCERRPPAEDQAVDPLRGCPAEWDKLLSIYRAESRMSAHSDEEADKAARRLGKTYKSWYVDPAACRSAQEGLQALAALECRSEPEALRLARHALSLCAHSPDACAVVARLSAGSLEEALELYERGAAGVEQMLSEDGRRRLAAHAPLLAAALPYQGAARCMVGAVGVLCRLRRAAEAYDKLQALLRITPSPADEVLPEVWGIAPEVIFRAQGPAACLSWMERHLCAQGFRWTSLRWYDDERRPGGTASAMIAAMHGGRPAAEKLRSGLGLALMCCWLPHALDIILGDLPEPGGPMPLIAMPGSIGAQVAYARCCGDLWRSTQGVLEYAWRFRNTYELFGLLWDARRGRPAPLAAFRRYACPPPPPGVPPTAAPFFKDGLLFEDGDCWHGLVQAAVVLTKEGGPGRADATFTADELEMLRTLLAAGCPLDPAGAGGYLPRPENSPLVAACYRGYGPDVVLALLKAGADPLRPDDSGSTPLLAAAEQGMWRELQAILKSRRKLGPMTPVAAGLEVLHVPGRPCPMPHSVFEATLQIAFHGDCLPCSRGDLRHKGCFRCTDDEQTYHTGSPHGPWCNFDKVIEVLVAYGMRSVSDPMLAWMRVEAEAGTASHRKARAGFLARLEAALREAKESAKTPAATSTAAATATGTAVATGATAAAGAGTQAAAAAAGAAATGAKGTAGAAAAAAGATGTKAGAGRAAQAAAAAAGLQRAASSASSSSEPATPRSPSTAAPQAQAEAQAGPCQAQEAVGGGGASPAPLQAVALVAAPQGVQDETHCWYCGKAKDRSSGVKLRKCGRCLAARYCSDACQAEHWPQHREGCGALAEARLR</sequence>
<keyword evidence="2 4" id="KW-0863">Zinc-finger</keyword>
<gene>
    <name evidence="7" type="ORF">HYH03_007966</name>
</gene>
<reference evidence="7" key="1">
    <citation type="journal article" date="2020" name="bioRxiv">
        <title>Comparative genomics of Chlamydomonas.</title>
        <authorList>
            <person name="Craig R.J."/>
            <person name="Hasan A.R."/>
            <person name="Ness R.W."/>
            <person name="Keightley P.D."/>
        </authorList>
    </citation>
    <scope>NUCLEOTIDE SEQUENCE</scope>
    <source>
        <strain evidence="7">CCAP 11/70</strain>
    </source>
</reference>
<evidence type="ECO:0000256" key="4">
    <source>
        <dbReference type="PROSITE-ProRule" id="PRU00134"/>
    </source>
</evidence>
<dbReference type="InterPro" id="IPR002893">
    <property type="entry name" value="Znf_MYND"/>
</dbReference>
<evidence type="ECO:0000256" key="3">
    <source>
        <dbReference type="ARBA" id="ARBA00022833"/>
    </source>
</evidence>
<evidence type="ECO:0000313" key="8">
    <source>
        <dbReference type="Proteomes" id="UP000612055"/>
    </source>
</evidence>
<evidence type="ECO:0000256" key="5">
    <source>
        <dbReference type="SAM" id="MobiDB-lite"/>
    </source>
</evidence>
<dbReference type="EMBL" id="JAEHOE010000035">
    <property type="protein sequence ID" value="KAG2493743.1"/>
    <property type="molecule type" value="Genomic_DNA"/>
</dbReference>
<keyword evidence="3" id="KW-0862">Zinc</keyword>
<dbReference type="InterPro" id="IPR036770">
    <property type="entry name" value="Ankyrin_rpt-contain_sf"/>
</dbReference>
<feature type="domain" description="MYND-type" evidence="6">
    <location>
        <begin position="826"/>
        <end position="869"/>
    </location>
</feature>
<comment type="caution">
    <text evidence="7">The sequence shown here is derived from an EMBL/GenBank/DDBJ whole genome shotgun (WGS) entry which is preliminary data.</text>
</comment>
<proteinExistence type="predicted"/>
<organism evidence="7 8">
    <name type="scientific">Edaphochlamys debaryana</name>
    <dbReference type="NCBI Taxonomy" id="47281"/>
    <lineage>
        <taxon>Eukaryota</taxon>
        <taxon>Viridiplantae</taxon>
        <taxon>Chlorophyta</taxon>
        <taxon>core chlorophytes</taxon>
        <taxon>Chlorophyceae</taxon>
        <taxon>CS clade</taxon>
        <taxon>Chlamydomonadales</taxon>
        <taxon>Chlamydomonadales incertae sedis</taxon>
        <taxon>Edaphochlamys</taxon>
    </lineage>
</organism>
<dbReference type="GO" id="GO:0008270">
    <property type="term" value="F:zinc ion binding"/>
    <property type="evidence" value="ECO:0007669"/>
    <property type="project" value="UniProtKB-KW"/>
</dbReference>
<dbReference type="Gene3D" id="1.25.40.20">
    <property type="entry name" value="Ankyrin repeat-containing domain"/>
    <property type="match status" value="1"/>
</dbReference>
<dbReference type="Pfam" id="PF00023">
    <property type="entry name" value="Ank"/>
    <property type="match status" value="1"/>
</dbReference>
<dbReference type="Gene3D" id="6.10.140.2220">
    <property type="match status" value="1"/>
</dbReference>
<evidence type="ECO:0000256" key="2">
    <source>
        <dbReference type="ARBA" id="ARBA00022771"/>
    </source>
</evidence>
<dbReference type="Proteomes" id="UP000612055">
    <property type="component" value="Unassembled WGS sequence"/>
</dbReference>
<dbReference type="SUPFAM" id="SSF144232">
    <property type="entry name" value="HIT/MYND zinc finger-like"/>
    <property type="match status" value="1"/>
</dbReference>
<dbReference type="PROSITE" id="PS50865">
    <property type="entry name" value="ZF_MYND_2"/>
    <property type="match status" value="1"/>
</dbReference>
<dbReference type="Pfam" id="PF01753">
    <property type="entry name" value="zf-MYND"/>
    <property type="match status" value="1"/>
</dbReference>
<dbReference type="InterPro" id="IPR002110">
    <property type="entry name" value="Ankyrin_rpt"/>
</dbReference>
<protein>
    <recommendedName>
        <fullName evidence="6">MYND-type domain-containing protein</fullName>
    </recommendedName>
</protein>
<evidence type="ECO:0000259" key="6">
    <source>
        <dbReference type="PROSITE" id="PS50865"/>
    </source>
</evidence>
<name>A0A835Y0P5_9CHLO</name>
<accession>A0A835Y0P5</accession>
<dbReference type="OrthoDB" id="547464at2759"/>
<keyword evidence="8" id="KW-1185">Reference proteome</keyword>
<evidence type="ECO:0000256" key="1">
    <source>
        <dbReference type="ARBA" id="ARBA00022723"/>
    </source>
</evidence>
<keyword evidence="1" id="KW-0479">Metal-binding</keyword>
<feature type="region of interest" description="Disordered" evidence="5">
    <location>
        <begin position="761"/>
        <end position="801"/>
    </location>
</feature>